<keyword evidence="3" id="KW-1185">Reference proteome</keyword>
<dbReference type="Pfam" id="PF05437">
    <property type="entry name" value="AzlD"/>
    <property type="match status" value="1"/>
</dbReference>
<dbReference type="InterPro" id="IPR008407">
    <property type="entry name" value="Brnchd-chn_aa_trnsp_AzlD"/>
</dbReference>
<proteinExistence type="predicted"/>
<dbReference type="OrthoDB" id="3733498at2"/>
<comment type="caution">
    <text evidence="2">The sequence shown here is derived from an EMBL/GenBank/DDBJ whole genome shotgun (WGS) entry which is preliminary data.</text>
</comment>
<accession>A0A2M9CJI0</accession>
<evidence type="ECO:0000313" key="3">
    <source>
        <dbReference type="Proteomes" id="UP000228758"/>
    </source>
</evidence>
<dbReference type="Proteomes" id="UP000228758">
    <property type="component" value="Unassembled WGS sequence"/>
</dbReference>
<gene>
    <name evidence="2" type="ORF">CLV46_1620</name>
</gene>
<protein>
    <submittedName>
        <fullName evidence="2">Branched-subunit amino acid transport protein AzlD</fullName>
    </submittedName>
</protein>
<keyword evidence="1" id="KW-1133">Transmembrane helix</keyword>
<keyword evidence="1" id="KW-0472">Membrane</keyword>
<name>A0A2M9CJI0_9MICO</name>
<reference evidence="2 3" key="1">
    <citation type="submission" date="2017-11" db="EMBL/GenBank/DDBJ databases">
        <title>Genomic Encyclopedia of Archaeal and Bacterial Type Strains, Phase II (KMG-II): From Individual Species to Whole Genera.</title>
        <authorList>
            <person name="Goeker M."/>
        </authorList>
    </citation>
    <scope>NUCLEOTIDE SEQUENCE [LARGE SCALE GENOMIC DNA]</scope>
    <source>
        <strain evidence="2 3">DSM 27393</strain>
    </source>
</reference>
<dbReference type="RefSeq" id="WP_100364293.1">
    <property type="nucleotide sequence ID" value="NZ_PGFF01000001.1"/>
</dbReference>
<evidence type="ECO:0000313" key="2">
    <source>
        <dbReference type="EMBL" id="PJJ72059.1"/>
    </source>
</evidence>
<sequence length="102" mass="10555">MTVWHIVLISAIAVLALKLSGYLVPPSVLEKPTVSRTSSLLTVALLAALVGVQTFTTGSAIVLDARVPAIGVAAVLLALRAPFIVVVVAAAATAALLRMWWP</sequence>
<feature type="transmembrane region" description="Helical" evidence="1">
    <location>
        <begin position="69"/>
        <end position="97"/>
    </location>
</feature>
<evidence type="ECO:0000256" key="1">
    <source>
        <dbReference type="SAM" id="Phobius"/>
    </source>
</evidence>
<feature type="transmembrane region" description="Helical" evidence="1">
    <location>
        <begin position="40"/>
        <end position="63"/>
    </location>
</feature>
<organism evidence="2 3">
    <name type="scientific">Diaminobutyricimonas aerilata</name>
    <dbReference type="NCBI Taxonomy" id="1162967"/>
    <lineage>
        <taxon>Bacteria</taxon>
        <taxon>Bacillati</taxon>
        <taxon>Actinomycetota</taxon>
        <taxon>Actinomycetes</taxon>
        <taxon>Micrococcales</taxon>
        <taxon>Microbacteriaceae</taxon>
        <taxon>Diaminobutyricimonas</taxon>
    </lineage>
</organism>
<feature type="transmembrane region" description="Helical" evidence="1">
    <location>
        <begin position="6"/>
        <end position="28"/>
    </location>
</feature>
<keyword evidence="1" id="KW-0812">Transmembrane</keyword>
<dbReference type="AlphaFoldDB" id="A0A2M9CJI0"/>
<dbReference type="EMBL" id="PGFF01000001">
    <property type="protein sequence ID" value="PJJ72059.1"/>
    <property type="molecule type" value="Genomic_DNA"/>
</dbReference>